<keyword evidence="3 5" id="KW-1133">Transmembrane helix</keyword>
<feature type="transmembrane region" description="Helical" evidence="5">
    <location>
        <begin position="125"/>
        <end position="143"/>
    </location>
</feature>
<evidence type="ECO:0000313" key="8">
    <source>
        <dbReference type="Proteomes" id="UP001501710"/>
    </source>
</evidence>
<feature type="transmembrane region" description="Helical" evidence="5">
    <location>
        <begin position="214"/>
        <end position="234"/>
    </location>
</feature>
<reference evidence="8" key="1">
    <citation type="journal article" date="2019" name="Int. J. Syst. Evol. Microbiol.">
        <title>The Global Catalogue of Microorganisms (GCM) 10K type strain sequencing project: providing services to taxonomists for standard genome sequencing and annotation.</title>
        <authorList>
            <consortium name="The Broad Institute Genomics Platform"/>
            <consortium name="The Broad Institute Genome Sequencing Center for Infectious Disease"/>
            <person name="Wu L."/>
            <person name="Ma J."/>
        </authorList>
    </citation>
    <scope>NUCLEOTIDE SEQUENCE [LARGE SCALE GENOMIC DNA]</scope>
    <source>
        <strain evidence="8">JCM 17440</strain>
    </source>
</reference>
<dbReference type="RefSeq" id="WP_344890884.1">
    <property type="nucleotide sequence ID" value="NZ_BAABAS010000004.1"/>
</dbReference>
<comment type="caution">
    <text evidence="7">The sequence shown here is derived from an EMBL/GenBank/DDBJ whole genome shotgun (WGS) entry which is preliminary data.</text>
</comment>
<dbReference type="PRINTS" id="PR01036">
    <property type="entry name" value="TCRTETB"/>
</dbReference>
<feature type="transmembrane region" description="Helical" evidence="5">
    <location>
        <begin position="449"/>
        <end position="467"/>
    </location>
</feature>
<feature type="transmembrane region" description="Helical" evidence="5">
    <location>
        <begin position="420"/>
        <end position="437"/>
    </location>
</feature>
<evidence type="ECO:0000256" key="5">
    <source>
        <dbReference type="SAM" id="Phobius"/>
    </source>
</evidence>
<keyword evidence="4 5" id="KW-0472">Membrane</keyword>
<dbReference type="InterPro" id="IPR011701">
    <property type="entry name" value="MFS"/>
</dbReference>
<keyword evidence="8" id="KW-1185">Reference proteome</keyword>
<feature type="transmembrane region" description="Helical" evidence="5">
    <location>
        <begin position="273"/>
        <end position="293"/>
    </location>
</feature>
<evidence type="ECO:0000256" key="3">
    <source>
        <dbReference type="ARBA" id="ARBA00022989"/>
    </source>
</evidence>
<feature type="transmembrane region" description="Helical" evidence="5">
    <location>
        <begin position="95"/>
        <end position="119"/>
    </location>
</feature>
<feature type="transmembrane region" description="Helical" evidence="5">
    <location>
        <begin position="25"/>
        <end position="49"/>
    </location>
</feature>
<feature type="transmembrane region" description="Helical" evidence="5">
    <location>
        <begin position="345"/>
        <end position="364"/>
    </location>
</feature>
<evidence type="ECO:0000256" key="1">
    <source>
        <dbReference type="ARBA" id="ARBA00004651"/>
    </source>
</evidence>
<feature type="transmembrane region" description="Helical" evidence="5">
    <location>
        <begin position="155"/>
        <end position="174"/>
    </location>
</feature>
<evidence type="ECO:0000259" key="6">
    <source>
        <dbReference type="PROSITE" id="PS50850"/>
    </source>
</evidence>
<protein>
    <submittedName>
        <fullName evidence="7">MFS transporter</fullName>
    </submittedName>
</protein>
<dbReference type="SUPFAM" id="SSF103473">
    <property type="entry name" value="MFS general substrate transporter"/>
    <property type="match status" value="1"/>
</dbReference>
<gene>
    <name evidence="7" type="ORF">GCM10022254_11460</name>
</gene>
<organism evidence="7 8">
    <name type="scientific">Actinomadura meridiana</name>
    <dbReference type="NCBI Taxonomy" id="559626"/>
    <lineage>
        <taxon>Bacteria</taxon>
        <taxon>Bacillati</taxon>
        <taxon>Actinomycetota</taxon>
        <taxon>Actinomycetes</taxon>
        <taxon>Streptosporangiales</taxon>
        <taxon>Thermomonosporaceae</taxon>
        <taxon>Actinomadura</taxon>
    </lineage>
</organism>
<name>A0ABP8BUP9_9ACTN</name>
<feature type="transmembrane region" description="Helical" evidence="5">
    <location>
        <begin position="180"/>
        <end position="202"/>
    </location>
</feature>
<dbReference type="PANTHER" id="PTHR42718">
    <property type="entry name" value="MAJOR FACILITATOR SUPERFAMILY MULTIDRUG TRANSPORTER MFSC"/>
    <property type="match status" value="1"/>
</dbReference>
<proteinExistence type="predicted"/>
<feature type="transmembrane region" description="Helical" evidence="5">
    <location>
        <begin position="69"/>
        <end position="88"/>
    </location>
</feature>
<dbReference type="InterPro" id="IPR020846">
    <property type="entry name" value="MFS_dom"/>
</dbReference>
<dbReference type="Pfam" id="PF07690">
    <property type="entry name" value="MFS_1"/>
    <property type="match status" value="1"/>
</dbReference>
<keyword evidence="2 5" id="KW-0812">Transmembrane</keyword>
<evidence type="ECO:0000313" key="7">
    <source>
        <dbReference type="EMBL" id="GAA4226438.1"/>
    </source>
</evidence>
<accession>A0ABP8BUP9</accession>
<dbReference type="EMBL" id="BAABAS010000004">
    <property type="protein sequence ID" value="GAA4226438.1"/>
    <property type="molecule type" value="Genomic_DNA"/>
</dbReference>
<comment type="subcellular location">
    <subcellularLocation>
        <location evidence="1">Cell membrane</location>
        <topology evidence="1">Multi-pass membrane protein</topology>
    </subcellularLocation>
</comment>
<feature type="transmembrane region" description="Helical" evidence="5">
    <location>
        <begin position="240"/>
        <end position="261"/>
    </location>
</feature>
<feature type="domain" description="Major facilitator superfamily (MFS) profile" evidence="6">
    <location>
        <begin position="27"/>
        <end position="471"/>
    </location>
</feature>
<dbReference type="CDD" id="cd17321">
    <property type="entry name" value="MFS_MMR_MDR_like"/>
    <property type="match status" value="1"/>
</dbReference>
<evidence type="ECO:0000256" key="2">
    <source>
        <dbReference type="ARBA" id="ARBA00022692"/>
    </source>
</evidence>
<dbReference type="Gene3D" id="1.20.1250.20">
    <property type="entry name" value="MFS general substrate transporter like domains"/>
    <property type="match status" value="2"/>
</dbReference>
<evidence type="ECO:0000256" key="4">
    <source>
        <dbReference type="ARBA" id="ARBA00023136"/>
    </source>
</evidence>
<dbReference type="Proteomes" id="UP001501710">
    <property type="component" value="Unassembled WGS sequence"/>
</dbReference>
<feature type="transmembrane region" description="Helical" evidence="5">
    <location>
        <begin position="313"/>
        <end position="333"/>
    </location>
</feature>
<dbReference type="PROSITE" id="PS50850">
    <property type="entry name" value="MFS"/>
    <property type="match status" value="1"/>
</dbReference>
<dbReference type="InterPro" id="IPR036259">
    <property type="entry name" value="MFS_trans_sf"/>
</dbReference>
<feature type="transmembrane region" description="Helical" evidence="5">
    <location>
        <begin position="376"/>
        <end position="399"/>
    </location>
</feature>
<dbReference type="PANTHER" id="PTHR42718:SF42">
    <property type="entry name" value="EXPORT PROTEIN"/>
    <property type="match status" value="1"/>
</dbReference>
<sequence length="494" mass="48866">MKPPTRESHVSPETRNAAGPVPRRAVTLAVLCAGMFLVLLDVTIVNVALPGIGRALGAGPAGLQGVVDGYAVAIAGLLLGGGALADRVGHRATTLLGLGLFGVASLACGAAPGAGALIAARAVQGAGAALFLPGSLALIAAMYPGRAEQARALGMWAGVSSTALPAGPLLGGALVDSAGWRWIFLLNAPIVAAAVAGVLVLVRDPGTRRGGAPLDRAGMMLAPLALGGLVWTVIAAGHGHARTATVAAVVAVAAGAAFAVAERRAAAPMLPGGLLRAPAFLGANGIALIMNLVTNGVLFVATLLLQQAGGRSAFTAGAMLLPMAVPLALLAPVGGRLTARFGPRLPLVAGTAIAAAGCLSLLRVGAASHATSYGALLPTLAAIGIGDGLIVTAVVAAAMRTAPPGRAGLAGGFNNTARQVGTALGVAVYGSVAGSALRPERFASGLHALAWVSVALWVAALALTWLVPAPSPRRRRDAATFRRRTEGTALSRLR</sequence>